<sequence>MAGNKYIIRIAILSWTRFKYRLSESKKDEDNIEDNIKDIENYLSTQEVEDLNIIYKSPDYYIIRYLFQGNTEILQYDTREVEGILY</sequence>
<accession>A0A942V0L8</accession>
<dbReference type="RefSeq" id="WP_203366910.1">
    <property type="nucleotide sequence ID" value="NZ_WSFT01000039.1"/>
</dbReference>
<gene>
    <name evidence="1" type="ORF">GOQ27_10995</name>
</gene>
<protein>
    <submittedName>
        <fullName evidence="1">Uncharacterized protein</fullName>
    </submittedName>
</protein>
<keyword evidence="2" id="KW-1185">Reference proteome</keyword>
<reference evidence="1" key="1">
    <citation type="submission" date="2019-12" db="EMBL/GenBank/DDBJ databases">
        <title>Clostridiaceae gen. nov. sp. nov., isolated from sediment in Xinjiang, China.</title>
        <authorList>
            <person name="Zhang R."/>
        </authorList>
    </citation>
    <scope>NUCLEOTIDE SEQUENCE</scope>
    <source>
        <strain evidence="1">D2Q-11</strain>
    </source>
</reference>
<dbReference type="AlphaFoldDB" id="A0A942V0L8"/>
<organism evidence="1 2">
    <name type="scientific">Anaeromonas frigoriresistens</name>
    <dbReference type="NCBI Taxonomy" id="2683708"/>
    <lineage>
        <taxon>Bacteria</taxon>
        <taxon>Bacillati</taxon>
        <taxon>Bacillota</taxon>
        <taxon>Tissierellia</taxon>
        <taxon>Tissierellales</taxon>
        <taxon>Thermohalobacteraceae</taxon>
        <taxon>Anaeromonas</taxon>
    </lineage>
</organism>
<dbReference type="EMBL" id="WSFT01000039">
    <property type="protein sequence ID" value="MBS4538992.1"/>
    <property type="molecule type" value="Genomic_DNA"/>
</dbReference>
<name>A0A942V0L8_9FIRM</name>
<proteinExistence type="predicted"/>
<evidence type="ECO:0000313" key="1">
    <source>
        <dbReference type="EMBL" id="MBS4538992.1"/>
    </source>
</evidence>
<evidence type="ECO:0000313" key="2">
    <source>
        <dbReference type="Proteomes" id="UP000724672"/>
    </source>
</evidence>
<comment type="caution">
    <text evidence="1">The sequence shown here is derived from an EMBL/GenBank/DDBJ whole genome shotgun (WGS) entry which is preliminary data.</text>
</comment>
<dbReference type="Proteomes" id="UP000724672">
    <property type="component" value="Unassembled WGS sequence"/>
</dbReference>